<evidence type="ECO:0000313" key="7">
    <source>
        <dbReference type="Proteomes" id="UP000075636"/>
    </source>
</evidence>
<dbReference type="GO" id="GO:0046872">
    <property type="term" value="F:metal ion binding"/>
    <property type="evidence" value="ECO:0007669"/>
    <property type="project" value="UniProtKB-KW"/>
</dbReference>
<dbReference type="PANTHER" id="PTHR42693:SF33">
    <property type="entry name" value="ARYLSULFATASE"/>
    <property type="match status" value="1"/>
</dbReference>
<organism evidence="6 7">
    <name type="scientific">Gluconobacter albidus</name>
    <dbReference type="NCBI Taxonomy" id="318683"/>
    <lineage>
        <taxon>Bacteria</taxon>
        <taxon>Pseudomonadati</taxon>
        <taxon>Pseudomonadota</taxon>
        <taxon>Alphaproteobacteria</taxon>
        <taxon>Acetobacterales</taxon>
        <taxon>Acetobacteraceae</taxon>
        <taxon>Gluconobacter</taxon>
    </lineage>
</organism>
<proteinExistence type="inferred from homology"/>
<dbReference type="SUPFAM" id="SSF53649">
    <property type="entry name" value="Alkaline phosphatase-like"/>
    <property type="match status" value="1"/>
</dbReference>
<dbReference type="InterPro" id="IPR017850">
    <property type="entry name" value="Alkaline_phosphatase_core_sf"/>
</dbReference>
<dbReference type="PROSITE" id="PS00149">
    <property type="entry name" value="SULFATASE_2"/>
    <property type="match status" value="1"/>
</dbReference>
<dbReference type="Gene3D" id="3.40.720.10">
    <property type="entry name" value="Alkaline Phosphatase, subunit A"/>
    <property type="match status" value="1"/>
</dbReference>
<dbReference type="InterPro" id="IPR000917">
    <property type="entry name" value="Sulfatase_N"/>
</dbReference>
<evidence type="ECO:0000313" key="6">
    <source>
        <dbReference type="EMBL" id="KXV47445.1"/>
    </source>
</evidence>
<evidence type="ECO:0000259" key="5">
    <source>
        <dbReference type="Pfam" id="PF00884"/>
    </source>
</evidence>
<dbReference type="STRING" id="318683.A0U94_09915"/>
<gene>
    <name evidence="6" type="ORF">AD945_10420</name>
</gene>
<dbReference type="AlphaFoldDB" id="A0A149THM8"/>
<feature type="domain" description="Sulfatase N-terminal" evidence="5">
    <location>
        <begin position="47"/>
        <end position="362"/>
    </location>
</feature>
<dbReference type="InterPro" id="IPR006311">
    <property type="entry name" value="TAT_signal"/>
</dbReference>
<dbReference type="Gene3D" id="3.30.1120.10">
    <property type="match status" value="1"/>
</dbReference>
<reference evidence="6 7" key="1">
    <citation type="submission" date="2015-06" db="EMBL/GenBank/DDBJ databases">
        <title>Improved classification and identification of acetic acid bacteria using matrix-assisted laser desorption/ionization time-of-flight mass spectrometry; Gluconobacter nephelii and Gluconobacter uchimurae are later heterotypic synonyms of Gluconobacter japonicus and Gluconobacter oxydans, respectively.</title>
        <authorList>
            <person name="Li L."/>
            <person name="Cleenwerck I."/>
            <person name="De Vuyst L."/>
            <person name="Vandamme P."/>
        </authorList>
    </citation>
    <scope>NUCLEOTIDE SEQUENCE [LARGE SCALE GENOMIC DNA]</scope>
    <source>
        <strain evidence="6 7">LMG 1768</strain>
    </source>
</reference>
<keyword evidence="4" id="KW-0106">Calcium</keyword>
<evidence type="ECO:0000256" key="4">
    <source>
        <dbReference type="ARBA" id="ARBA00022837"/>
    </source>
</evidence>
<dbReference type="Proteomes" id="UP000075636">
    <property type="component" value="Unassembled WGS sequence"/>
</dbReference>
<dbReference type="GO" id="GO:0004065">
    <property type="term" value="F:arylsulfatase activity"/>
    <property type="evidence" value="ECO:0007669"/>
    <property type="project" value="TreeGrafter"/>
</dbReference>
<name>A0A149THM8_9PROT</name>
<evidence type="ECO:0000256" key="2">
    <source>
        <dbReference type="ARBA" id="ARBA00022723"/>
    </source>
</evidence>
<evidence type="ECO:0000256" key="1">
    <source>
        <dbReference type="ARBA" id="ARBA00008779"/>
    </source>
</evidence>
<comment type="similarity">
    <text evidence="1">Belongs to the sulfatase family.</text>
</comment>
<dbReference type="InterPro" id="IPR024607">
    <property type="entry name" value="Sulfatase_CS"/>
</dbReference>
<keyword evidence="3" id="KW-0378">Hydrolase</keyword>
<sequence>MTRFVQRRRAFLSTVAGIGLGGITGLGARAIAQPRISGRSGEGTKAPNIIFILADDLGYADVSCFGTPGFTTPSIDRIAHEGIKLTRAYANSAVCSATRTALITGRYQDRIACGLEEPIASSSGKIGLPPGLPTLPEQLHRAGYRTALVGKWHLGSPPEFGPLKSGYDHFYGISGGAADYFTHQAKPGEDQFYRDDHLIHDHGYLTGLLGDEAVRLVDTFAQDTSPFFLSLHFNAPHWPWEGPEDEAESKRLKGRIFDYDGGTQKTYGRMVRAMDDQIGRVLATLDRHQLTENTIVVFTSDNGGERFSEIWPFTGMKGELLEGGLRVPAVLRWPARVRAGSESDQTLITMDWLPSFLAAAGVTPDATFPSDGTNLLPFLSDPEKRQSRSLFWRYKIHDQHAHLDGDYKYLKIGENEFLFDVVSDPRERANLKDRKPELFARLKKEWAVWNATMLPFPQGSYSWGADAQDFADHYDASRSD</sequence>
<comment type="caution">
    <text evidence="6">The sequence shown here is derived from an EMBL/GenBank/DDBJ whole genome shotgun (WGS) entry which is preliminary data.</text>
</comment>
<dbReference type="Pfam" id="PF00884">
    <property type="entry name" value="Sulfatase"/>
    <property type="match status" value="1"/>
</dbReference>
<dbReference type="PANTHER" id="PTHR42693">
    <property type="entry name" value="ARYLSULFATASE FAMILY MEMBER"/>
    <property type="match status" value="1"/>
</dbReference>
<dbReference type="InterPro" id="IPR050738">
    <property type="entry name" value="Sulfatase"/>
</dbReference>
<dbReference type="PROSITE" id="PS51318">
    <property type="entry name" value="TAT"/>
    <property type="match status" value="1"/>
</dbReference>
<protein>
    <submittedName>
        <fullName evidence="6">Twin-arginine translocation pathway signal protein</fullName>
    </submittedName>
</protein>
<dbReference type="OrthoDB" id="9795675at2"/>
<dbReference type="PATRIC" id="fig|318683.6.peg.1380"/>
<keyword evidence="2" id="KW-0479">Metal-binding</keyword>
<dbReference type="RefSeq" id="WP_062108621.1">
    <property type="nucleotide sequence ID" value="NZ_LHZR01000109.1"/>
</dbReference>
<accession>A0A149THM8</accession>
<evidence type="ECO:0000256" key="3">
    <source>
        <dbReference type="ARBA" id="ARBA00022801"/>
    </source>
</evidence>
<dbReference type="EMBL" id="LHZR01000109">
    <property type="protein sequence ID" value="KXV47445.1"/>
    <property type="molecule type" value="Genomic_DNA"/>
</dbReference>